<feature type="transmembrane region" description="Helical" evidence="7">
    <location>
        <begin position="186"/>
        <end position="205"/>
    </location>
</feature>
<organism evidence="9 10">
    <name type="scientific">Streptosporangium fragile</name>
    <dbReference type="NCBI Taxonomy" id="46186"/>
    <lineage>
        <taxon>Bacteria</taxon>
        <taxon>Bacillati</taxon>
        <taxon>Actinomycetota</taxon>
        <taxon>Actinomycetes</taxon>
        <taxon>Streptosporangiales</taxon>
        <taxon>Streptosporangiaceae</taxon>
        <taxon>Streptosporangium</taxon>
    </lineage>
</organism>
<feature type="domain" description="ABC transmembrane type-1" evidence="8">
    <location>
        <begin position="104"/>
        <end position="305"/>
    </location>
</feature>
<evidence type="ECO:0000256" key="2">
    <source>
        <dbReference type="ARBA" id="ARBA00022448"/>
    </source>
</evidence>
<feature type="transmembrane region" description="Helical" evidence="7">
    <location>
        <begin position="158"/>
        <end position="180"/>
    </location>
</feature>
<keyword evidence="3" id="KW-1003">Cell membrane</keyword>
<comment type="caution">
    <text evidence="9">The sequence shown here is derived from an EMBL/GenBank/DDBJ whole genome shotgun (WGS) entry which is preliminary data.</text>
</comment>
<dbReference type="CDD" id="cd06261">
    <property type="entry name" value="TM_PBP2"/>
    <property type="match status" value="1"/>
</dbReference>
<accession>A0ABP6ILI7</accession>
<dbReference type="InterPro" id="IPR000515">
    <property type="entry name" value="MetI-like"/>
</dbReference>
<keyword evidence="10" id="KW-1185">Reference proteome</keyword>
<comment type="similarity">
    <text evidence="7">Belongs to the binding-protein-dependent transport system permease family.</text>
</comment>
<dbReference type="RefSeq" id="WP_344976823.1">
    <property type="nucleotide sequence ID" value="NZ_BAAAVI010000042.1"/>
</dbReference>
<dbReference type="InterPro" id="IPR045621">
    <property type="entry name" value="BPD_transp_1_N"/>
</dbReference>
<evidence type="ECO:0000256" key="1">
    <source>
        <dbReference type="ARBA" id="ARBA00004651"/>
    </source>
</evidence>
<dbReference type="PANTHER" id="PTHR43163:SF9">
    <property type="entry name" value="ABC TRANSPORTER PERMEASE PROTEIN"/>
    <property type="match status" value="1"/>
</dbReference>
<evidence type="ECO:0000256" key="7">
    <source>
        <dbReference type="RuleBase" id="RU363032"/>
    </source>
</evidence>
<evidence type="ECO:0000313" key="9">
    <source>
        <dbReference type="EMBL" id="GAA2888234.1"/>
    </source>
</evidence>
<keyword evidence="4 7" id="KW-0812">Transmembrane</keyword>
<dbReference type="PANTHER" id="PTHR43163">
    <property type="entry name" value="DIPEPTIDE TRANSPORT SYSTEM PERMEASE PROTEIN DPPB-RELATED"/>
    <property type="match status" value="1"/>
</dbReference>
<comment type="subcellular location">
    <subcellularLocation>
        <location evidence="1 7">Cell membrane</location>
        <topology evidence="1 7">Multi-pass membrane protein</topology>
    </subcellularLocation>
</comment>
<dbReference type="InterPro" id="IPR035906">
    <property type="entry name" value="MetI-like_sf"/>
</dbReference>
<dbReference type="EMBL" id="BAAAVI010000042">
    <property type="protein sequence ID" value="GAA2888234.1"/>
    <property type="molecule type" value="Genomic_DNA"/>
</dbReference>
<evidence type="ECO:0000256" key="5">
    <source>
        <dbReference type="ARBA" id="ARBA00022989"/>
    </source>
</evidence>
<keyword evidence="5 7" id="KW-1133">Transmembrane helix</keyword>
<dbReference type="Pfam" id="PF19300">
    <property type="entry name" value="BPD_transp_1_N"/>
    <property type="match status" value="1"/>
</dbReference>
<keyword evidence="2 7" id="KW-0813">Transport</keyword>
<evidence type="ECO:0000259" key="8">
    <source>
        <dbReference type="PROSITE" id="PS50928"/>
    </source>
</evidence>
<keyword evidence="6 7" id="KW-0472">Membrane</keyword>
<proteinExistence type="inferred from homology"/>
<evidence type="ECO:0000313" key="10">
    <source>
        <dbReference type="Proteomes" id="UP001500831"/>
    </source>
</evidence>
<feature type="transmembrane region" description="Helical" evidence="7">
    <location>
        <begin position="110"/>
        <end position="132"/>
    </location>
</feature>
<evidence type="ECO:0000256" key="6">
    <source>
        <dbReference type="ARBA" id="ARBA00023136"/>
    </source>
</evidence>
<dbReference type="PROSITE" id="PS50928">
    <property type="entry name" value="ABC_TM1"/>
    <property type="match status" value="1"/>
</dbReference>
<name>A0ABP6ILI7_9ACTN</name>
<dbReference type="SUPFAM" id="SSF161098">
    <property type="entry name" value="MetI-like"/>
    <property type="match status" value="1"/>
</dbReference>
<gene>
    <name evidence="9" type="ORF">GCM10010517_52180</name>
</gene>
<protein>
    <submittedName>
        <fullName evidence="9">ABC transporter permease</fullName>
    </submittedName>
</protein>
<feature type="transmembrane region" description="Helical" evidence="7">
    <location>
        <begin position="21"/>
        <end position="38"/>
    </location>
</feature>
<reference evidence="10" key="1">
    <citation type="journal article" date="2019" name="Int. J. Syst. Evol. Microbiol.">
        <title>The Global Catalogue of Microorganisms (GCM) 10K type strain sequencing project: providing services to taxonomists for standard genome sequencing and annotation.</title>
        <authorList>
            <consortium name="The Broad Institute Genomics Platform"/>
            <consortium name="The Broad Institute Genome Sequencing Center for Infectious Disease"/>
            <person name="Wu L."/>
            <person name="Ma J."/>
        </authorList>
    </citation>
    <scope>NUCLEOTIDE SEQUENCE [LARGE SCALE GENOMIC DNA]</scope>
    <source>
        <strain evidence="10">JCM 6242</strain>
    </source>
</reference>
<dbReference type="Pfam" id="PF00528">
    <property type="entry name" value="BPD_transp_1"/>
    <property type="match status" value="1"/>
</dbReference>
<sequence>MKVKRVPAGAAAFLARRLARLLVAVLVVVTISFAMVHLTPGDPIRTALGPTAPEELVAARRAALGLDQPLLTQYAAYIRGLLTGDLGHSFVNGQSVAEVVATRLPGTVQLAALSLGLVLLLAVPTGLLVAVLTRDGRRRGLELGYTAVTSFFHAIPEYLLAVGLVFLFAVTWPVFPVAGITGPSSYVLPVLSLAIVPLAVLTRIARAESLRALGADYVRTARGKRLSPRLIYFRHVLPNTLTAVLTLGGTMVTGLIVSSVLVEKVFNWPGLGSVIVQSIELQDYGLVQGITLVYAVVVLVANLIVDVLLGLLDRRTTLREEAA</sequence>
<dbReference type="Gene3D" id="1.10.3720.10">
    <property type="entry name" value="MetI-like"/>
    <property type="match status" value="1"/>
</dbReference>
<evidence type="ECO:0000256" key="3">
    <source>
        <dbReference type="ARBA" id="ARBA00022475"/>
    </source>
</evidence>
<feature type="transmembrane region" description="Helical" evidence="7">
    <location>
        <begin position="292"/>
        <end position="312"/>
    </location>
</feature>
<dbReference type="Proteomes" id="UP001500831">
    <property type="component" value="Unassembled WGS sequence"/>
</dbReference>
<evidence type="ECO:0000256" key="4">
    <source>
        <dbReference type="ARBA" id="ARBA00022692"/>
    </source>
</evidence>
<feature type="transmembrane region" description="Helical" evidence="7">
    <location>
        <begin position="236"/>
        <end position="262"/>
    </location>
</feature>